<feature type="region of interest" description="Disordered" evidence="1">
    <location>
        <begin position="1"/>
        <end position="46"/>
    </location>
</feature>
<evidence type="ECO:0000256" key="1">
    <source>
        <dbReference type="SAM" id="MobiDB-lite"/>
    </source>
</evidence>
<keyword evidence="3" id="KW-1185">Reference proteome</keyword>
<proteinExistence type="predicted"/>
<dbReference type="EMBL" id="BMAV01013695">
    <property type="protein sequence ID" value="GFY61558.1"/>
    <property type="molecule type" value="Genomic_DNA"/>
</dbReference>
<dbReference type="Proteomes" id="UP000886998">
    <property type="component" value="Unassembled WGS sequence"/>
</dbReference>
<gene>
    <name evidence="2" type="ORF">TNIN_78871</name>
</gene>
<evidence type="ECO:0000313" key="2">
    <source>
        <dbReference type="EMBL" id="GFY61558.1"/>
    </source>
</evidence>
<accession>A0A8X6XYV9</accession>
<dbReference type="AlphaFoldDB" id="A0A8X6XYV9"/>
<protein>
    <submittedName>
        <fullName evidence="2">Uncharacterized protein</fullName>
    </submittedName>
</protein>
<name>A0A8X6XYV9_9ARAC</name>
<reference evidence="2" key="1">
    <citation type="submission" date="2020-08" db="EMBL/GenBank/DDBJ databases">
        <title>Multicomponent nature underlies the extraordinary mechanical properties of spider dragline silk.</title>
        <authorList>
            <person name="Kono N."/>
            <person name="Nakamura H."/>
            <person name="Mori M."/>
            <person name="Yoshida Y."/>
            <person name="Ohtoshi R."/>
            <person name="Malay A.D."/>
            <person name="Moran D.A.P."/>
            <person name="Tomita M."/>
            <person name="Numata K."/>
            <person name="Arakawa K."/>
        </authorList>
    </citation>
    <scope>NUCLEOTIDE SEQUENCE</scope>
</reference>
<comment type="caution">
    <text evidence="2">The sequence shown here is derived from an EMBL/GenBank/DDBJ whole genome shotgun (WGS) entry which is preliminary data.</text>
</comment>
<feature type="compositionally biased region" description="Basic residues" evidence="1">
    <location>
        <begin position="11"/>
        <end position="21"/>
    </location>
</feature>
<organism evidence="2 3">
    <name type="scientific">Trichonephila inaurata madagascariensis</name>
    <dbReference type="NCBI Taxonomy" id="2747483"/>
    <lineage>
        <taxon>Eukaryota</taxon>
        <taxon>Metazoa</taxon>
        <taxon>Ecdysozoa</taxon>
        <taxon>Arthropoda</taxon>
        <taxon>Chelicerata</taxon>
        <taxon>Arachnida</taxon>
        <taxon>Araneae</taxon>
        <taxon>Araneomorphae</taxon>
        <taxon>Entelegynae</taxon>
        <taxon>Araneoidea</taxon>
        <taxon>Nephilidae</taxon>
        <taxon>Trichonephila</taxon>
        <taxon>Trichonephila inaurata</taxon>
    </lineage>
</organism>
<sequence length="90" mass="9986">MQEKVGNVKTNNKKPSKKQKKETRQSLSSSSEEISLDTSGDSFDKVTNDDFYAVGKCTVMLQQIPSVTQFRASNATNGYMKVAMIIICTE</sequence>
<evidence type="ECO:0000313" key="3">
    <source>
        <dbReference type="Proteomes" id="UP000886998"/>
    </source>
</evidence>